<gene>
    <name evidence="2" type="ORF">ARMGADRAFT_1091958</name>
</gene>
<dbReference type="InParanoid" id="A0A2H3CV91"/>
<dbReference type="Proteomes" id="UP000217790">
    <property type="component" value="Unassembled WGS sequence"/>
</dbReference>
<keyword evidence="1" id="KW-0812">Transmembrane</keyword>
<evidence type="ECO:0000313" key="3">
    <source>
        <dbReference type="Proteomes" id="UP000217790"/>
    </source>
</evidence>
<proteinExistence type="predicted"/>
<name>A0A2H3CV91_ARMGA</name>
<keyword evidence="1" id="KW-0472">Membrane</keyword>
<feature type="transmembrane region" description="Helical" evidence="1">
    <location>
        <begin position="7"/>
        <end position="31"/>
    </location>
</feature>
<dbReference type="EMBL" id="KZ293741">
    <property type="protein sequence ID" value="PBK80677.1"/>
    <property type="molecule type" value="Genomic_DNA"/>
</dbReference>
<accession>A0A2H3CV91</accession>
<reference evidence="3" key="1">
    <citation type="journal article" date="2017" name="Nat. Ecol. Evol.">
        <title>Genome expansion and lineage-specific genetic innovations in the forest pathogenic fungi Armillaria.</title>
        <authorList>
            <person name="Sipos G."/>
            <person name="Prasanna A.N."/>
            <person name="Walter M.C."/>
            <person name="O'Connor E."/>
            <person name="Balint B."/>
            <person name="Krizsan K."/>
            <person name="Kiss B."/>
            <person name="Hess J."/>
            <person name="Varga T."/>
            <person name="Slot J."/>
            <person name="Riley R."/>
            <person name="Boka B."/>
            <person name="Rigling D."/>
            <person name="Barry K."/>
            <person name="Lee J."/>
            <person name="Mihaltcheva S."/>
            <person name="LaButti K."/>
            <person name="Lipzen A."/>
            <person name="Waldron R."/>
            <person name="Moloney N.M."/>
            <person name="Sperisen C."/>
            <person name="Kredics L."/>
            <person name="Vagvoelgyi C."/>
            <person name="Patrignani A."/>
            <person name="Fitzpatrick D."/>
            <person name="Nagy I."/>
            <person name="Doyle S."/>
            <person name="Anderson J.B."/>
            <person name="Grigoriev I.V."/>
            <person name="Gueldener U."/>
            <person name="Muensterkoetter M."/>
            <person name="Nagy L.G."/>
        </authorList>
    </citation>
    <scope>NUCLEOTIDE SEQUENCE [LARGE SCALE GENOMIC DNA]</scope>
    <source>
        <strain evidence="3">Ar21-2</strain>
    </source>
</reference>
<dbReference type="AlphaFoldDB" id="A0A2H3CV91"/>
<evidence type="ECO:0000313" key="2">
    <source>
        <dbReference type="EMBL" id="PBK80677.1"/>
    </source>
</evidence>
<keyword evidence="1" id="KW-1133">Transmembrane helix</keyword>
<organism evidence="2 3">
    <name type="scientific">Armillaria gallica</name>
    <name type="common">Bulbous honey fungus</name>
    <name type="synonym">Armillaria bulbosa</name>
    <dbReference type="NCBI Taxonomy" id="47427"/>
    <lineage>
        <taxon>Eukaryota</taxon>
        <taxon>Fungi</taxon>
        <taxon>Dikarya</taxon>
        <taxon>Basidiomycota</taxon>
        <taxon>Agaricomycotina</taxon>
        <taxon>Agaricomycetes</taxon>
        <taxon>Agaricomycetidae</taxon>
        <taxon>Agaricales</taxon>
        <taxon>Marasmiineae</taxon>
        <taxon>Physalacriaceae</taxon>
        <taxon>Armillaria</taxon>
    </lineage>
</organism>
<evidence type="ECO:0000256" key="1">
    <source>
        <dbReference type="SAM" id="Phobius"/>
    </source>
</evidence>
<sequence>MLHGGEYLSAGIAAGVVDGPFLAVGLSLIALSERCCSDSLCLPPVSVILIESSVAIITGTPLVPVTPSSWRKESNLPCAGWSLLELWRRLSGCDWWGGRLLGDLYGLVPVYGGVFGVWGPCSIGIASPGEEGNVWKVDIIPENIKLKCGAGW</sequence>
<keyword evidence="3" id="KW-1185">Reference proteome</keyword>
<protein>
    <submittedName>
        <fullName evidence="2">Uncharacterized protein</fullName>
    </submittedName>
</protein>